<dbReference type="AlphaFoldDB" id="M7Z823"/>
<reference evidence="1" key="1">
    <citation type="journal article" date="2013" name="Nature">
        <title>Draft genome of the wheat A-genome progenitor Triticum urartu.</title>
        <authorList>
            <person name="Ling H.Q."/>
            <person name="Zhao S."/>
            <person name="Liu D."/>
            <person name="Wang J."/>
            <person name="Sun H."/>
            <person name="Zhang C."/>
            <person name="Fan H."/>
            <person name="Li D."/>
            <person name="Dong L."/>
            <person name="Tao Y."/>
            <person name="Gao C."/>
            <person name="Wu H."/>
            <person name="Li Y."/>
            <person name="Cui Y."/>
            <person name="Guo X."/>
            <person name="Zheng S."/>
            <person name="Wang B."/>
            <person name="Yu K."/>
            <person name="Liang Q."/>
            <person name="Yang W."/>
            <person name="Lou X."/>
            <person name="Chen J."/>
            <person name="Feng M."/>
            <person name="Jian J."/>
            <person name="Zhang X."/>
            <person name="Luo G."/>
            <person name="Jiang Y."/>
            <person name="Liu J."/>
            <person name="Wang Z."/>
            <person name="Sha Y."/>
            <person name="Zhang B."/>
            <person name="Wu H."/>
            <person name="Tang D."/>
            <person name="Shen Q."/>
            <person name="Xue P."/>
            <person name="Zou S."/>
            <person name="Wang X."/>
            <person name="Liu X."/>
            <person name="Wang F."/>
            <person name="Yang Y."/>
            <person name="An X."/>
            <person name="Dong Z."/>
            <person name="Zhang K."/>
            <person name="Zhang X."/>
            <person name="Luo M.C."/>
            <person name="Dvorak J."/>
            <person name="Tong Y."/>
            <person name="Wang J."/>
            <person name="Yang H."/>
            <person name="Li Z."/>
            <person name="Wang D."/>
            <person name="Zhang A."/>
            <person name="Wang J."/>
        </authorList>
    </citation>
    <scope>NUCLEOTIDE SEQUENCE</scope>
</reference>
<sequence>MDRMVPGHDRRHILPYIVGEDGHDDELPGEEPAFLPVERPHHVDRLFLDKCQGDLLVP</sequence>
<accession>M7Z823</accession>
<organism evidence="1">
    <name type="scientific">Triticum urartu</name>
    <name type="common">Red wild einkorn</name>
    <name type="synonym">Crithodium urartu</name>
    <dbReference type="NCBI Taxonomy" id="4572"/>
    <lineage>
        <taxon>Eukaryota</taxon>
        <taxon>Viridiplantae</taxon>
        <taxon>Streptophyta</taxon>
        <taxon>Embryophyta</taxon>
        <taxon>Tracheophyta</taxon>
        <taxon>Spermatophyta</taxon>
        <taxon>Magnoliopsida</taxon>
        <taxon>Liliopsida</taxon>
        <taxon>Poales</taxon>
        <taxon>Poaceae</taxon>
        <taxon>BOP clade</taxon>
        <taxon>Pooideae</taxon>
        <taxon>Triticodae</taxon>
        <taxon>Triticeae</taxon>
        <taxon>Triticinae</taxon>
        <taxon>Triticum</taxon>
    </lineage>
</organism>
<gene>
    <name evidence="1" type="ORF">TRIUR3_06170</name>
</gene>
<evidence type="ECO:0000313" key="1">
    <source>
        <dbReference type="EMBL" id="EMS48515.1"/>
    </source>
</evidence>
<dbReference type="EMBL" id="KD250722">
    <property type="protein sequence ID" value="EMS48515.1"/>
    <property type="molecule type" value="Genomic_DNA"/>
</dbReference>
<name>M7Z823_TRIUA</name>
<protein>
    <submittedName>
        <fullName evidence="1">Uncharacterized protein</fullName>
    </submittedName>
</protein>
<proteinExistence type="predicted"/>